<comment type="caution">
    <text evidence="6">The sequence shown here is derived from an EMBL/GenBank/DDBJ whole genome shotgun (WGS) entry which is preliminary data.</text>
</comment>
<reference evidence="6 7" key="1">
    <citation type="journal article" date="2018" name="Nat. Biotechnol.">
        <title>A standardized bacterial taxonomy based on genome phylogeny substantially revises the tree of life.</title>
        <authorList>
            <person name="Parks D.H."/>
            <person name="Chuvochina M."/>
            <person name="Waite D.W."/>
            <person name="Rinke C."/>
            <person name="Skarshewski A."/>
            <person name="Chaumeil P.A."/>
            <person name="Hugenholtz P."/>
        </authorList>
    </citation>
    <scope>NUCLEOTIDE SEQUENCE [LARGE SCALE GENOMIC DNA]</scope>
    <source>
        <strain evidence="6">UBA9851</strain>
    </source>
</reference>
<dbReference type="InterPro" id="IPR004869">
    <property type="entry name" value="MMPL_dom"/>
</dbReference>
<evidence type="ECO:0000313" key="7">
    <source>
        <dbReference type="Proteomes" id="UP000260925"/>
    </source>
</evidence>
<evidence type="ECO:0000313" key="6">
    <source>
        <dbReference type="EMBL" id="HAF72807.1"/>
    </source>
</evidence>
<dbReference type="Proteomes" id="UP000260925">
    <property type="component" value="Unassembled WGS sequence"/>
</dbReference>
<proteinExistence type="predicted"/>
<dbReference type="Pfam" id="PF03176">
    <property type="entry name" value="MMPL"/>
    <property type="match status" value="1"/>
</dbReference>
<name>A0A3B9QVM3_9CORY</name>
<evidence type="ECO:0000256" key="1">
    <source>
        <dbReference type="ARBA" id="ARBA00004141"/>
    </source>
</evidence>
<comment type="subcellular location">
    <subcellularLocation>
        <location evidence="1">Membrane</location>
        <topology evidence="1">Multi-pass membrane protein</topology>
    </subcellularLocation>
</comment>
<dbReference type="GO" id="GO:0016020">
    <property type="term" value="C:membrane"/>
    <property type="evidence" value="ECO:0007669"/>
    <property type="project" value="UniProtKB-SubCell"/>
</dbReference>
<accession>A0A3B9QVM3</accession>
<dbReference type="EMBL" id="DMDD01000188">
    <property type="protein sequence ID" value="HAF72807.1"/>
    <property type="molecule type" value="Genomic_DNA"/>
</dbReference>
<evidence type="ECO:0000256" key="2">
    <source>
        <dbReference type="ARBA" id="ARBA00022692"/>
    </source>
</evidence>
<protein>
    <submittedName>
        <fullName evidence="6">MMPL family transporter</fullName>
    </submittedName>
</protein>
<evidence type="ECO:0000256" key="3">
    <source>
        <dbReference type="ARBA" id="ARBA00022989"/>
    </source>
</evidence>
<sequence>MQHCTDCARISRMAKLLYRIGRSAYLHRWRFIAVWILILVAAGSAMAGLMKNTSESMTIPGLESLETNDKVMEIFGGDDSLEAPTGTVVVRAPEGQTLEDADVKADLDKLIADLQGSDKLKDADAIVDPLTAAAGMEQQLTEAKTPQLKAQGLSDREIAAAIDADLADLSPVSDNGRTGTFTVTLDAANMQDIKPEDVTAVTDLIDSDKTGNLDISYNGNAFQTMEVGGSSELIGMAVAAVVLI</sequence>
<dbReference type="AlphaFoldDB" id="A0A3B9QVM3"/>
<feature type="domain" description="Membrane transport protein MMPL" evidence="5">
    <location>
        <begin position="58"/>
        <end position="244"/>
    </location>
</feature>
<keyword evidence="3" id="KW-1133">Transmembrane helix</keyword>
<evidence type="ECO:0000259" key="5">
    <source>
        <dbReference type="Pfam" id="PF03176"/>
    </source>
</evidence>
<gene>
    <name evidence="6" type="ORF">DCL06_08090</name>
</gene>
<keyword evidence="2" id="KW-0812">Transmembrane</keyword>
<evidence type="ECO:0000256" key="4">
    <source>
        <dbReference type="ARBA" id="ARBA00023136"/>
    </source>
</evidence>
<organism evidence="6 7">
    <name type="scientific">Corynebacterium variabile</name>
    <dbReference type="NCBI Taxonomy" id="1727"/>
    <lineage>
        <taxon>Bacteria</taxon>
        <taxon>Bacillati</taxon>
        <taxon>Actinomycetota</taxon>
        <taxon>Actinomycetes</taxon>
        <taxon>Mycobacteriales</taxon>
        <taxon>Corynebacteriaceae</taxon>
        <taxon>Corynebacterium</taxon>
    </lineage>
</organism>
<feature type="non-terminal residue" evidence="6">
    <location>
        <position position="244"/>
    </location>
</feature>
<keyword evidence="4" id="KW-0472">Membrane</keyword>